<dbReference type="EMBL" id="QGKV02000759">
    <property type="protein sequence ID" value="KAF3567284.1"/>
    <property type="molecule type" value="Genomic_DNA"/>
</dbReference>
<name>A0ABQ7D6Q7_BRACR</name>
<dbReference type="Pfam" id="PF13966">
    <property type="entry name" value="zf-RVT"/>
    <property type="match status" value="1"/>
</dbReference>
<sequence length="167" mass="20056">MWSKVVWFKNMVPEHAFNFWVANLDRLPVNERLVQWGLMDIGTCTFCSTDEETRDRLLLRCRFAVEIWICVKQRLGAPRTFFTSWQAMIGWLLQQRWSPRRRLLSLIVCQGTVYHIWRERNDRKHGRPPSTPLAIFNRIDRVTEDILLARRRNKGCTTLLSLWFKYS</sequence>
<dbReference type="InterPro" id="IPR026960">
    <property type="entry name" value="RVT-Znf"/>
</dbReference>
<reference evidence="2 3" key="1">
    <citation type="journal article" date="2020" name="BMC Genomics">
        <title>Intraspecific diversification of the crop wild relative Brassica cretica Lam. using demographic model selection.</title>
        <authorList>
            <person name="Kioukis A."/>
            <person name="Michalopoulou V.A."/>
            <person name="Briers L."/>
            <person name="Pirintsos S."/>
            <person name="Studholme D.J."/>
            <person name="Pavlidis P."/>
            <person name="Sarris P.F."/>
        </authorList>
    </citation>
    <scope>NUCLEOTIDE SEQUENCE [LARGE SCALE GENOMIC DNA]</scope>
    <source>
        <strain evidence="3">cv. PFS-1207/04</strain>
    </source>
</reference>
<evidence type="ECO:0000259" key="1">
    <source>
        <dbReference type="Pfam" id="PF13966"/>
    </source>
</evidence>
<organism evidence="2 3">
    <name type="scientific">Brassica cretica</name>
    <name type="common">Mustard</name>
    <dbReference type="NCBI Taxonomy" id="69181"/>
    <lineage>
        <taxon>Eukaryota</taxon>
        <taxon>Viridiplantae</taxon>
        <taxon>Streptophyta</taxon>
        <taxon>Embryophyta</taxon>
        <taxon>Tracheophyta</taxon>
        <taxon>Spermatophyta</taxon>
        <taxon>Magnoliopsida</taxon>
        <taxon>eudicotyledons</taxon>
        <taxon>Gunneridae</taxon>
        <taxon>Pentapetalae</taxon>
        <taxon>rosids</taxon>
        <taxon>malvids</taxon>
        <taxon>Brassicales</taxon>
        <taxon>Brassicaceae</taxon>
        <taxon>Brassiceae</taxon>
        <taxon>Brassica</taxon>
    </lineage>
</organism>
<protein>
    <recommendedName>
        <fullName evidence="1">Reverse transcriptase zinc-binding domain-containing protein</fullName>
    </recommendedName>
</protein>
<proteinExistence type="predicted"/>
<keyword evidence="3" id="KW-1185">Reference proteome</keyword>
<dbReference type="Proteomes" id="UP000266723">
    <property type="component" value="Unassembled WGS sequence"/>
</dbReference>
<evidence type="ECO:0000313" key="2">
    <source>
        <dbReference type="EMBL" id="KAF3567284.1"/>
    </source>
</evidence>
<feature type="domain" description="Reverse transcriptase zinc-binding" evidence="1">
    <location>
        <begin position="2"/>
        <end position="68"/>
    </location>
</feature>
<gene>
    <name evidence="2" type="ORF">DY000_02013084</name>
</gene>
<comment type="caution">
    <text evidence="2">The sequence shown here is derived from an EMBL/GenBank/DDBJ whole genome shotgun (WGS) entry which is preliminary data.</text>
</comment>
<evidence type="ECO:0000313" key="3">
    <source>
        <dbReference type="Proteomes" id="UP000266723"/>
    </source>
</evidence>
<accession>A0ABQ7D6Q7</accession>